<proteinExistence type="inferred from homology"/>
<dbReference type="CDD" id="cd06782">
    <property type="entry name" value="cpPDZ_CPP-like"/>
    <property type="match status" value="1"/>
</dbReference>
<evidence type="ECO:0000256" key="3">
    <source>
        <dbReference type="ARBA" id="ARBA00022801"/>
    </source>
</evidence>
<dbReference type="SUPFAM" id="SSF50156">
    <property type="entry name" value="PDZ domain-like"/>
    <property type="match status" value="1"/>
</dbReference>
<dbReference type="NCBIfam" id="TIGR00225">
    <property type="entry name" value="prc"/>
    <property type="match status" value="1"/>
</dbReference>
<feature type="domain" description="PDZ" evidence="6">
    <location>
        <begin position="89"/>
        <end position="159"/>
    </location>
</feature>
<dbReference type="Pfam" id="PF03572">
    <property type="entry name" value="Peptidase_S41"/>
    <property type="match status" value="1"/>
</dbReference>
<evidence type="ECO:0000256" key="4">
    <source>
        <dbReference type="ARBA" id="ARBA00022825"/>
    </source>
</evidence>
<dbReference type="Gene3D" id="2.30.42.10">
    <property type="match status" value="1"/>
</dbReference>
<dbReference type="InterPro" id="IPR041489">
    <property type="entry name" value="PDZ_6"/>
</dbReference>
<evidence type="ECO:0000256" key="5">
    <source>
        <dbReference type="RuleBase" id="RU004404"/>
    </source>
</evidence>
<dbReference type="GO" id="GO:0030288">
    <property type="term" value="C:outer membrane-bounded periplasmic space"/>
    <property type="evidence" value="ECO:0007669"/>
    <property type="project" value="TreeGrafter"/>
</dbReference>
<reference evidence="8" key="1">
    <citation type="submission" date="2016-10" db="EMBL/GenBank/DDBJ databases">
        <authorList>
            <person name="Varghese N."/>
            <person name="Submissions S."/>
        </authorList>
    </citation>
    <scope>NUCLEOTIDE SEQUENCE [LARGE SCALE GENOMIC DNA]</scope>
    <source>
        <strain evidence="8">DSM 23842</strain>
    </source>
</reference>
<dbReference type="InterPro" id="IPR001478">
    <property type="entry name" value="PDZ"/>
</dbReference>
<comment type="similarity">
    <text evidence="1 5">Belongs to the peptidase S41A family.</text>
</comment>
<dbReference type="InterPro" id="IPR029045">
    <property type="entry name" value="ClpP/crotonase-like_dom_sf"/>
</dbReference>
<dbReference type="Pfam" id="PF17820">
    <property type="entry name" value="PDZ_6"/>
    <property type="match status" value="1"/>
</dbReference>
<evidence type="ECO:0000259" key="6">
    <source>
        <dbReference type="PROSITE" id="PS50106"/>
    </source>
</evidence>
<dbReference type="PANTHER" id="PTHR32060">
    <property type="entry name" value="TAIL-SPECIFIC PROTEASE"/>
    <property type="match status" value="1"/>
</dbReference>
<dbReference type="SMART" id="SM00245">
    <property type="entry name" value="TSPc"/>
    <property type="match status" value="1"/>
</dbReference>
<dbReference type="InterPro" id="IPR036034">
    <property type="entry name" value="PDZ_sf"/>
</dbReference>
<dbReference type="GO" id="GO:0006508">
    <property type="term" value="P:proteolysis"/>
    <property type="evidence" value="ECO:0007669"/>
    <property type="project" value="UniProtKB-KW"/>
</dbReference>
<evidence type="ECO:0000313" key="7">
    <source>
        <dbReference type="EMBL" id="SEA39721.1"/>
    </source>
</evidence>
<keyword evidence="4 5" id="KW-0720">Serine protease</keyword>
<dbReference type="Gene3D" id="3.30.750.44">
    <property type="match status" value="1"/>
</dbReference>
<organism evidence="7 8">
    <name type="scientific">Bizionia paragorgiae</name>
    <dbReference type="NCBI Taxonomy" id="283786"/>
    <lineage>
        <taxon>Bacteria</taxon>
        <taxon>Pseudomonadati</taxon>
        <taxon>Bacteroidota</taxon>
        <taxon>Flavobacteriia</taxon>
        <taxon>Flavobacteriales</taxon>
        <taxon>Flavobacteriaceae</taxon>
        <taxon>Bizionia</taxon>
    </lineage>
</organism>
<dbReference type="PANTHER" id="PTHR32060:SF30">
    <property type="entry name" value="CARBOXY-TERMINAL PROCESSING PROTEASE CTPA"/>
    <property type="match status" value="1"/>
</dbReference>
<dbReference type="Proteomes" id="UP000198846">
    <property type="component" value="Unassembled WGS sequence"/>
</dbReference>
<dbReference type="InterPro" id="IPR005151">
    <property type="entry name" value="Tail-specific_protease"/>
</dbReference>
<keyword evidence="2 5" id="KW-0645">Protease</keyword>
<dbReference type="EMBL" id="FNQK01000012">
    <property type="protein sequence ID" value="SEA39721.1"/>
    <property type="molecule type" value="Genomic_DNA"/>
</dbReference>
<protein>
    <submittedName>
        <fullName evidence="7">Carboxyl-terminal processing protease</fullName>
    </submittedName>
</protein>
<name>A0A1H4AV62_BIZPA</name>
<dbReference type="SMART" id="SM00228">
    <property type="entry name" value="PDZ"/>
    <property type="match status" value="1"/>
</dbReference>
<dbReference type="AlphaFoldDB" id="A0A1H4AV62"/>
<dbReference type="InterPro" id="IPR004447">
    <property type="entry name" value="Peptidase_S41A"/>
</dbReference>
<dbReference type="GO" id="GO:0004175">
    <property type="term" value="F:endopeptidase activity"/>
    <property type="evidence" value="ECO:0007669"/>
    <property type="project" value="TreeGrafter"/>
</dbReference>
<gene>
    <name evidence="7" type="ORF">SAMN04487990_11225</name>
</gene>
<dbReference type="STRING" id="283786.SAMN04487990_11225"/>
<dbReference type="RefSeq" id="WP_092134629.1">
    <property type="nucleotide sequence ID" value="NZ_FNQK01000012.1"/>
</dbReference>
<evidence type="ECO:0000313" key="8">
    <source>
        <dbReference type="Proteomes" id="UP000198846"/>
    </source>
</evidence>
<dbReference type="SUPFAM" id="SSF52096">
    <property type="entry name" value="ClpP/crotonase"/>
    <property type="match status" value="1"/>
</dbReference>
<keyword evidence="3 5" id="KW-0378">Hydrolase</keyword>
<evidence type="ECO:0000256" key="1">
    <source>
        <dbReference type="ARBA" id="ARBA00009179"/>
    </source>
</evidence>
<dbReference type="GO" id="GO:0007165">
    <property type="term" value="P:signal transduction"/>
    <property type="evidence" value="ECO:0007669"/>
    <property type="project" value="TreeGrafter"/>
</dbReference>
<dbReference type="OrthoDB" id="9812068at2"/>
<dbReference type="Gene3D" id="3.90.226.10">
    <property type="entry name" value="2-enoyl-CoA Hydratase, Chain A, domain 1"/>
    <property type="match status" value="1"/>
</dbReference>
<accession>A0A1H4AV62</accession>
<sequence length="567" mass="63399">MKMKKKYWPLVLGAAIALGVFIGGKLNFTDSSDRIFTSNSKKDKLNRLIDYIDYEYVDDVNTDSIVDVTVNGILENLDPHSVYIPKDEMQEVTENMKGDFVGIGISFYTHNDTITVIRTLEGGPSEKAGLKAGDRIITANGDSLFGRDLENGDLVKKLKGLIDTKVNLEIIRRGYSKPLAFTVTRGHIPIKSVDAAYMLADSLGYIKINRFAESTYREFKTELNKLQALGATQLALDLRENPGGFLGVAEKIIDEFLEDKTLILFTKNKSGQIEKNYATSRGDFENGKVYVLIDENSASASEIVAGALQDNDKGVIVGRRSYGKGLVQREMQLGDGSAVRLTVSRYYTPTGRSIQRAYDEGNGDYFDDYYSRIESGELFDASKIEVADSLKFITPKGKIVYGGGGIIPDVFVPVDRAMNNETLLYLYRRGLINNFAFEHLERDREAYAKQTRQDFISFYEVDDAVIDEFQEYLEIKGRTSSVFVTYKEEIKHYIKAAIAEQLFGTGAFEEVLNQRDIMIEKIIHLSAGVIKTVAETADSNGQGFDAINKDLPKAQTEQEVDNDILND</sequence>
<evidence type="ECO:0000256" key="2">
    <source>
        <dbReference type="ARBA" id="ARBA00022670"/>
    </source>
</evidence>
<dbReference type="GO" id="GO:0008236">
    <property type="term" value="F:serine-type peptidase activity"/>
    <property type="evidence" value="ECO:0007669"/>
    <property type="project" value="UniProtKB-KW"/>
</dbReference>
<dbReference type="CDD" id="cd07560">
    <property type="entry name" value="Peptidase_S41_CPP"/>
    <property type="match status" value="1"/>
</dbReference>
<keyword evidence="8" id="KW-1185">Reference proteome</keyword>
<dbReference type="PROSITE" id="PS50106">
    <property type="entry name" value="PDZ"/>
    <property type="match status" value="1"/>
</dbReference>